<dbReference type="Proteomes" id="UP000825729">
    <property type="component" value="Unassembled WGS sequence"/>
</dbReference>
<dbReference type="InterPro" id="IPR004158">
    <property type="entry name" value="DUF247_pln"/>
</dbReference>
<evidence type="ECO:0000313" key="2">
    <source>
        <dbReference type="Proteomes" id="UP000825729"/>
    </source>
</evidence>
<dbReference type="EMBL" id="JAINDJ010000005">
    <property type="protein sequence ID" value="KAG9447218.1"/>
    <property type="molecule type" value="Genomic_DNA"/>
</dbReference>
<organism evidence="1 2">
    <name type="scientific">Aristolochia fimbriata</name>
    <name type="common">White veined hardy Dutchman's pipe vine</name>
    <dbReference type="NCBI Taxonomy" id="158543"/>
    <lineage>
        <taxon>Eukaryota</taxon>
        <taxon>Viridiplantae</taxon>
        <taxon>Streptophyta</taxon>
        <taxon>Embryophyta</taxon>
        <taxon>Tracheophyta</taxon>
        <taxon>Spermatophyta</taxon>
        <taxon>Magnoliopsida</taxon>
        <taxon>Magnoliidae</taxon>
        <taxon>Piperales</taxon>
        <taxon>Aristolochiaceae</taxon>
        <taxon>Aristolochia</taxon>
    </lineage>
</organism>
<dbReference type="Pfam" id="PF03140">
    <property type="entry name" value="DUF247"/>
    <property type="match status" value="1"/>
</dbReference>
<proteinExistence type="predicted"/>
<accession>A0AAV7EEF9</accession>
<sequence>MEEHKRRALHTFLKRSADKTLSEYVKLVDGVAEELMECYEALDEERWKKYRDRFVQLMITGACFLHEVVRVGTGCNDGYHPSEPVFSSHGMLFNMPYFRRDILLIENQLPLQLLFKLVAAQTGEEENDDLRIRVNRRILNFFSREMPSHDIVDCLHILDLFRKSMIMEQRRPQCRRSILVENKGVRIPVINTSNIQSAARWFRPSQNYSNFGIIRSATELHEAGVRFKKSKADSLMDITFKDGVLRLPPSSVNDATECTLLNVIALERLHNGTGYQVTSYVFFMDNILDSPKEVNLLRYRGILKRALGSDEALAKLFNRLSSKDIAPDIDPNFPLVVIHQDLSKYCKISWNKWKANLRHNYLFNPWVVSVAASSLLGMSQTAYTILGYHKPPAS</sequence>
<reference evidence="1 2" key="1">
    <citation type="submission" date="2021-07" db="EMBL/GenBank/DDBJ databases">
        <title>The Aristolochia fimbriata genome: insights into angiosperm evolution, floral development and chemical biosynthesis.</title>
        <authorList>
            <person name="Jiao Y."/>
        </authorList>
    </citation>
    <scope>NUCLEOTIDE SEQUENCE [LARGE SCALE GENOMIC DNA]</scope>
    <source>
        <strain evidence="1">IBCAS-2021</strain>
        <tissue evidence="1">Leaf</tissue>
    </source>
</reference>
<evidence type="ECO:0000313" key="1">
    <source>
        <dbReference type="EMBL" id="KAG9447218.1"/>
    </source>
</evidence>
<comment type="caution">
    <text evidence="1">The sequence shown here is derived from an EMBL/GenBank/DDBJ whole genome shotgun (WGS) entry which is preliminary data.</text>
</comment>
<dbReference type="PANTHER" id="PTHR31170:SF18">
    <property type="entry name" value="(WILD MALAYSIAN BANANA) HYPOTHETICAL PROTEIN"/>
    <property type="match status" value="1"/>
</dbReference>
<name>A0AAV7EEF9_ARIFI</name>
<gene>
    <name evidence="1" type="ORF">H6P81_013346</name>
</gene>
<dbReference type="AlphaFoldDB" id="A0AAV7EEF9"/>
<keyword evidence="2" id="KW-1185">Reference proteome</keyword>
<dbReference type="PANTHER" id="PTHR31170">
    <property type="entry name" value="BNAC04G53230D PROTEIN"/>
    <property type="match status" value="1"/>
</dbReference>
<protein>
    <submittedName>
        <fullName evidence="1">Uncharacterized protein</fullName>
    </submittedName>
</protein>